<evidence type="ECO:0000256" key="4">
    <source>
        <dbReference type="ARBA" id="ARBA00022475"/>
    </source>
</evidence>
<evidence type="ECO:0000256" key="3">
    <source>
        <dbReference type="ARBA" id="ARBA00006263"/>
    </source>
</evidence>
<evidence type="ECO:0000256" key="2">
    <source>
        <dbReference type="ARBA" id="ARBA00004953"/>
    </source>
</evidence>
<dbReference type="Proteomes" id="UP000006272">
    <property type="component" value="Unassembled WGS sequence"/>
</dbReference>
<comment type="caution">
    <text evidence="9">Lacks conserved residue(s) required for the propagation of feature annotation.</text>
</comment>
<evidence type="ECO:0000256" key="6">
    <source>
        <dbReference type="ARBA" id="ARBA00022692"/>
    </source>
</evidence>
<evidence type="ECO:0000313" key="10">
    <source>
        <dbReference type="EMBL" id="EKO38557.1"/>
    </source>
</evidence>
<dbReference type="PATRIC" id="fig|1206767.3.peg.2681"/>
<accession>K6FJ32</accession>
<reference evidence="10 11" key="1">
    <citation type="submission" date="2012-07" db="EMBL/GenBank/DDBJ databases">
        <title>Draft genome sequence of Desulfovibrio magneticus str. Maddingley MBC34 obtained from a metagenomic sequence of a methanogenic enrichment isolated from coal-seam formation water in Victoria, Australia.</title>
        <authorList>
            <person name="Greenfield P."/>
            <person name="Hendry P."/>
            <person name="Li D."/>
            <person name="Rosewarne C.P."/>
            <person name="Tran-Dinh N."/>
            <person name="Elbourne L.D.H."/>
            <person name="Paulsen I.T."/>
            <person name="Midgley D.J."/>
        </authorList>
    </citation>
    <scope>NUCLEOTIDE SEQUENCE [LARGE SCALE GENOMIC DNA]</scope>
    <source>
        <strain evidence="11">Maddingley MBC34</strain>
    </source>
</reference>
<dbReference type="Pfam" id="PF03186">
    <property type="entry name" value="CobD_Cbib"/>
    <property type="match status" value="1"/>
</dbReference>
<keyword evidence="6 9" id="KW-0812">Transmembrane</keyword>
<keyword evidence="7 9" id="KW-1133">Transmembrane helix</keyword>
<dbReference type="GO" id="GO:0009236">
    <property type="term" value="P:cobalamin biosynthetic process"/>
    <property type="evidence" value="ECO:0007669"/>
    <property type="project" value="UniProtKB-UniRule"/>
</dbReference>
<evidence type="ECO:0000256" key="9">
    <source>
        <dbReference type="HAMAP-Rule" id="MF_00024"/>
    </source>
</evidence>
<comment type="similarity">
    <text evidence="3 9">Belongs to the CobD/CbiB family.</text>
</comment>
<dbReference type="GO" id="GO:0015420">
    <property type="term" value="F:ABC-type vitamin B12 transporter activity"/>
    <property type="evidence" value="ECO:0007669"/>
    <property type="project" value="UniProtKB-UniRule"/>
</dbReference>
<keyword evidence="8 9" id="KW-0472">Membrane</keyword>
<feature type="transmembrane region" description="Helical" evidence="9">
    <location>
        <begin position="53"/>
        <end position="86"/>
    </location>
</feature>
<evidence type="ECO:0000256" key="5">
    <source>
        <dbReference type="ARBA" id="ARBA00022573"/>
    </source>
</evidence>
<dbReference type="AlphaFoldDB" id="K6FJ32"/>
<dbReference type="EMBL" id="ALAO01000235">
    <property type="protein sequence ID" value="EKO38557.1"/>
    <property type="molecule type" value="Genomic_DNA"/>
</dbReference>
<evidence type="ECO:0000256" key="7">
    <source>
        <dbReference type="ARBA" id="ARBA00022989"/>
    </source>
</evidence>
<gene>
    <name evidence="9" type="primary">cobD</name>
    <name evidence="10" type="ORF">B193_2739</name>
</gene>
<dbReference type="HAMAP" id="MF_00024">
    <property type="entry name" value="CobD_CbiB"/>
    <property type="match status" value="1"/>
</dbReference>
<sequence>MHHALLLAVAAGLDLLFGDPRHLPHPVRAIGWCYARLDALADRLGRRGRLFGAFSVAVVAGGSALTVAAACALPAVGTLLVVYFAYAGLALGSLLAEGRRAARFLITGDFEAARAVVGGLVSRDVAGLDAPELWRALAESVAENANDGFVAPFFWLAVTGPAGLWAYKAVSTADSMWGYRTPRHERLGWFGARADDVLAWLPARLTVAALWLAARLMGAGRGVRLGDIARDAAKSASPNAGWPMAAAAWLCGGSMGGPTRYHGALVEKPRLGPPDCPWDAARYELLSAMVLFAGCTVALGTIALFDIRTWSVACGWR</sequence>
<dbReference type="PANTHER" id="PTHR34308:SF1">
    <property type="entry name" value="COBALAMIN BIOSYNTHESIS PROTEIN CBIB"/>
    <property type="match status" value="1"/>
</dbReference>
<dbReference type="UniPathway" id="UPA00148"/>
<dbReference type="GO" id="GO:0048472">
    <property type="term" value="F:threonine-phosphate decarboxylase activity"/>
    <property type="evidence" value="ECO:0007669"/>
    <property type="project" value="InterPro"/>
</dbReference>
<evidence type="ECO:0000256" key="1">
    <source>
        <dbReference type="ARBA" id="ARBA00004651"/>
    </source>
</evidence>
<dbReference type="InterPro" id="IPR004485">
    <property type="entry name" value="Cobalamin_biosynth_CobD/CbiB"/>
</dbReference>
<protein>
    <recommendedName>
        <fullName evidence="9">Cobalamin biosynthesis protein CobD</fullName>
    </recommendedName>
</protein>
<keyword evidence="5 9" id="KW-0169">Cobalamin biosynthesis</keyword>
<name>K6FJ32_9BACT</name>
<dbReference type="GO" id="GO:0005886">
    <property type="term" value="C:plasma membrane"/>
    <property type="evidence" value="ECO:0007669"/>
    <property type="project" value="UniProtKB-SubCell"/>
</dbReference>
<comment type="function">
    <text evidence="9">Converts cobyric acid to cobinamide by the addition of aminopropanol on the F carboxylic group.</text>
</comment>
<comment type="pathway">
    <text evidence="2 9">Cofactor biosynthesis; adenosylcobalamin biosynthesis.</text>
</comment>
<dbReference type="PANTHER" id="PTHR34308">
    <property type="entry name" value="COBALAMIN BIOSYNTHESIS PROTEIN CBIB"/>
    <property type="match status" value="1"/>
</dbReference>
<organism evidence="10 11">
    <name type="scientific">Solidesulfovibrio magneticus str. Maddingley MBC34</name>
    <dbReference type="NCBI Taxonomy" id="1206767"/>
    <lineage>
        <taxon>Bacteria</taxon>
        <taxon>Pseudomonadati</taxon>
        <taxon>Thermodesulfobacteriota</taxon>
        <taxon>Desulfovibrionia</taxon>
        <taxon>Desulfovibrionales</taxon>
        <taxon>Desulfovibrionaceae</taxon>
        <taxon>Solidesulfovibrio</taxon>
    </lineage>
</organism>
<keyword evidence="4 9" id="KW-1003">Cell membrane</keyword>
<feature type="transmembrane region" description="Helical" evidence="9">
    <location>
        <begin position="285"/>
        <end position="307"/>
    </location>
</feature>
<evidence type="ECO:0000256" key="8">
    <source>
        <dbReference type="ARBA" id="ARBA00023136"/>
    </source>
</evidence>
<evidence type="ECO:0000313" key="11">
    <source>
        <dbReference type="Proteomes" id="UP000006272"/>
    </source>
</evidence>
<comment type="caution">
    <text evidence="10">The sequence shown here is derived from an EMBL/GenBank/DDBJ whole genome shotgun (WGS) entry which is preliminary data.</text>
</comment>
<proteinExistence type="inferred from homology"/>
<comment type="subcellular location">
    <subcellularLocation>
        <location evidence="1 9">Cell membrane</location>
        <topology evidence="1 9">Multi-pass membrane protein</topology>
    </subcellularLocation>
</comment>